<dbReference type="EMBL" id="JBHUFD010000006">
    <property type="protein sequence ID" value="MFD1874313.1"/>
    <property type="molecule type" value="Genomic_DNA"/>
</dbReference>
<evidence type="ECO:0000259" key="12">
    <source>
        <dbReference type="PROSITE" id="PS51194"/>
    </source>
</evidence>
<dbReference type="Pfam" id="PF00270">
    <property type="entry name" value="DEAD"/>
    <property type="match status" value="1"/>
</dbReference>
<sequence>MPQPGSLLAKSAQGDDEAVSLPQHIMDVLLVRQLLRLQFPKATAVAGSGFWDDLWWSLLLHDIGKVHREFQKLLADQPHQWQHQRHELFSLPLVATLIKDDTRRQRILWAVAGHHRDFKRLRAFLDERYLTKDPLLRKVKQLAFATDFKENVALADVRGVLGIWNVAIPKTLTEIDPLDVVQLPATGYHVADPDGCALTLLAGAFQHCDHLGSARVTKLLTLNQTRFKAFDEKLKGWTLHQHQADAARTSGNVLLTAPTGAGKTETALLWLKQQTQDLGATRLFYVLPNRASINAMHRRMEANFGKELPAVLHGKLSDFLYRTATNLADSRVRRLSATRKLREQFRTLARPVKTMTPFQAIKHLYGLQGFEKGWFEWVGSCFVFDEIHAYEPKVFAEIILLIEVLTQQLGARVLVMTATLPDHLRARLMKALGLHTAIAAAPSLYPTFNRHRVHVLNGRLADNLPLIAHRLTTLKADSKPCRVLVVTNTVAQAQEVFRELRSLVPDYAPGKSAALLLHGRFNARDRSAKETELETAENIQLLVGTQAIEVSLDIDFDVIYSEPAPLDALIQRLGRVNRQRQKGLSDCFIFEEANADDRFIYKDREVVGRTLEKLAEVAAAGGVLEERQLQEYLNFVYDGWQLKAQESYEQHLGHLRYNLAHILQPFSADPTREEDFYKKFDGVAVVPQGLEAEYQRYLEQFDFIEAEALTVSVRAGTFAGGKEEGWITQSFVAAFGADKSGESSSLKTMPYYVIHHPYSLELGLQISRKAEEQTTFYGTGKYDASNSQW</sequence>
<evidence type="ECO:0000313" key="14">
    <source>
        <dbReference type="EMBL" id="MFD1874313.1"/>
    </source>
</evidence>
<keyword evidence="7" id="KW-0347">Helicase</keyword>
<evidence type="ECO:0000256" key="10">
    <source>
        <dbReference type="ARBA" id="ARBA00038437"/>
    </source>
</evidence>
<feature type="domain" description="Helicase C-terminal" evidence="12">
    <location>
        <begin position="466"/>
        <end position="630"/>
    </location>
</feature>
<dbReference type="NCBIfam" id="TIGR01587">
    <property type="entry name" value="cas3_core"/>
    <property type="match status" value="1"/>
</dbReference>
<keyword evidence="9" id="KW-0051">Antiviral defense</keyword>
<gene>
    <name evidence="14" type="primary">cas3</name>
    <name evidence="14" type="ORF">ACFSDX_17845</name>
</gene>
<dbReference type="InterPro" id="IPR027417">
    <property type="entry name" value="P-loop_NTPase"/>
</dbReference>
<dbReference type="PROSITE" id="PS51643">
    <property type="entry name" value="HD_CAS3"/>
    <property type="match status" value="1"/>
</dbReference>
<evidence type="ECO:0000256" key="7">
    <source>
        <dbReference type="ARBA" id="ARBA00022806"/>
    </source>
</evidence>
<evidence type="ECO:0000259" key="13">
    <source>
        <dbReference type="PROSITE" id="PS51643"/>
    </source>
</evidence>
<keyword evidence="4" id="KW-0479">Metal-binding</keyword>
<evidence type="ECO:0000256" key="5">
    <source>
        <dbReference type="ARBA" id="ARBA00022741"/>
    </source>
</evidence>
<dbReference type="Gene3D" id="3.40.50.300">
    <property type="entry name" value="P-loop containing nucleotide triphosphate hydrolases"/>
    <property type="match status" value="2"/>
</dbReference>
<dbReference type="RefSeq" id="WP_382316000.1">
    <property type="nucleotide sequence ID" value="NZ_JBHUFD010000006.1"/>
</dbReference>
<evidence type="ECO:0000256" key="4">
    <source>
        <dbReference type="ARBA" id="ARBA00022723"/>
    </source>
</evidence>
<dbReference type="InterPro" id="IPR050079">
    <property type="entry name" value="DEAD_box_RNA_helicase"/>
</dbReference>
<dbReference type="Proteomes" id="UP001597197">
    <property type="component" value="Unassembled WGS sequence"/>
</dbReference>
<dbReference type="InterPro" id="IPR006483">
    <property type="entry name" value="CRISPR-assoc_Cas3_HD"/>
</dbReference>
<dbReference type="Pfam" id="PF22590">
    <property type="entry name" value="Cas3-like_C_2"/>
    <property type="match status" value="1"/>
</dbReference>
<comment type="caution">
    <text evidence="14">The sequence shown here is derived from an EMBL/GenBank/DDBJ whole genome shotgun (WGS) entry which is preliminary data.</text>
</comment>
<keyword evidence="8" id="KW-0067">ATP-binding</keyword>
<dbReference type="PROSITE" id="PS51192">
    <property type="entry name" value="HELICASE_ATP_BIND_1"/>
    <property type="match status" value="1"/>
</dbReference>
<accession>A0ABW4QXG5</accession>
<dbReference type="SUPFAM" id="SSF52540">
    <property type="entry name" value="P-loop containing nucleoside triphosphate hydrolases"/>
    <property type="match status" value="1"/>
</dbReference>
<dbReference type="InterPro" id="IPR001650">
    <property type="entry name" value="Helicase_C-like"/>
</dbReference>
<keyword evidence="3" id="KW-0540">Nuclease</keyword>
<dbReference type="InterPro" id="IPR011545">
    <property type="entry name" value="DEAD/DEAH_box_helicase_dom"/>
</dbReference>
<reference evidence="15" key="1">
    <citation type="journal article" date="2019" name="Int. J. Syst. Evol. Microbiol.">
        <title>The Global Catalogue of Microorganisms (GCM) 10K type strain sequencing project: providing services to taxonomists for standard genome sequencing and annotation.</title>
        <authorList>
            <consortium name="The Broad Institute Genomics Platform"/>
            <consortium name="The Broad Institute Genome Sequencing Center for Infectious Disease"/>
            <person name="Wu L."/>
            <person name="Ma J."/>
        </authorList>
    </citation>
    <scope>NUCLEOTIDE SEQUENCE [LARGE SCALE GENOMIC DNA]</scope>
    <source>
        <strain evidence="15">CGMCC 1.15795</strain>
    </source>
</reference>
<dbReference type="InterPro" id="IPR006474">
    <property type="entry name" value="Helicase_Cas3_CRISPR-ass_core"/>
</dbReference>
<dbReference type="Pfam" id="PF18019">
    <property type="entry name" value="Cas3_HD"/>
    <property type="match status" value="1"/>
</dbReference>
<feature type="domain" description="Helicase ATP-binding" evidence="11">
    <location>
        <begin position="244"/>
        <end position="438"/>
    </location>
</feature>
<name>A0ABW4QXG5_9BACT</name>
<dbReference type="InterPro" id="IPR014001">
    <property type="entry name" value="Helicase_ATP-bd"/>
</dbReference>
<evidence type="ECO:0000256" key="9">
    <source>
        <dbReference type="ARBA" id="ARBA00023118"/>
    </source>
</evidence>
<evidence type="ECO:0000259" key="11">
    <source>
        <dbReference type="PROSITE" id="PS51192"/>
    </source>
</evidence>
<dbReference type="CDD" id="cd09641">
    <property type="entry name" value="Cas3''_I"/>
    <property type="match status" value="1"/>
</dbReference>
<dbReference type="SMART" id="SM00490">
    <property type="entry name" value="HELICc"/>
    <property type="match status" value="1"/>
</dbReference>
<dbReference type="Gene3D" id="1.10.3210.30">
    <property type="match status" value="1"/>
</dbReference>
<comment type="similarity">
    <text evidence="1">In the N-terminal section; belongs to the CRISPR-associated nuclease Cas3-HD family.</text>
</comment>
<evidence type="ECO:0000256" key="1">
    <source>
        <dbReference type="ARBA" id="ARBA00006847"/>
    </source>
</evidence>
<protein>
    <submittedName>
        <fullName evidence="14">CRISPR-associated helicase Cas3</fullName>
    </submittedName>
</protein>
<dbReference type="PROSITE" id="PS51194">
    <property type="entry name" value="HELICASE_CTER"/>
    <property type="match status" value="1"/>
</dbReference>
<dbReference type="NCBIfam" id="TIGR01596">
    <property type="entry name" value="cas3_HD"/>
    <property type="match status" value="1"/>
</dbReference>
<keyword evidence="5" id="KW-0547">Nucleotide-binding</keyword>
<proteinExistence type="inferred from homology"/>
<dbReference type="PANTHER" id="PTHR47959:SF16">
    <property type="entry name" value="CRISPR-ASSOCIATED NUCLEASE_HELICASE CAS3-RELATED"/>
    <property type="match status" value="1"/>
</dbReference>
<dbReference type="InterPro" id="IPR038257">
    <property type="entry name" value="CRISPR-assoc_Cas3_HD_sf"/>
</dbReference>
<dbReference type="InterPro" id="IPR054712">
    <property type="entry name" value="Cas3-like_dom"/>
</dbReference>
<keyword evidence="6" id="KW-0378">Hydrolase</keyword>
<keyword evidence="15" id="KW-1185">Reference proteome</keyword>
<evidence type="ECO:0000256" key="3">
    <source>
        <dbReference type="ARBA" id="ARBA00022722"/>
    </source>
</evidence>
<evidence type="ECO:0000256" key="6">
    <source>
        <dbReference type="ARBA" id="ARBA00022801"/>
    </source>
</evidence>
<evidence type="ECO:0000313" key="15">
    <source>
        <dbReference type="Proteomes" id="UP001597197"/>
    </source>
</evidence>
<organism evidence="14 15">
    <name type="scientific">Hymenobacter bucti</name>
    <dbReference type="NCBI Taxonomy" id="1844114"/>
    <lineage>
        <taxon>Bacteria</taxon>
        <taxon>Pseudomonadati</taxon>
        <taxon>Bacteroidota</taxon>
        <taxon>Cytophagia</taxon>
        <taxon>Cytophagales</taxon>
        <taxon>Hymenobacteraceae</taxon>
        <taxon>Hymenobacter</taxon>
    </lineage>
</organism>
<dbReference type="SMART" id="SM00487">
    <property type="entry name" value="DEXDc"/>
    <property type="match status" value="1"/>
</dbReference>
<evidence type="ECO:0000256" key="2">
    <source>
        <dbReference type="ARBA" id="ARBA00009046"/>
    </source>
</evidence>
<evidence type="ECO:0000256" key="8">
    <source>
        <dbReference type="ARBA" id="ARBA00022840"/>
    </source>
</evidence>
<comment type="similarity">
    <text evidence="10">Belongs to the DEAD box helicase family.</text>
</comment>
<comment type="similarity">
    <text evidence="2">In the central section; belongs to the CRISPR-associated helicase Cas3 family.</text>
</comment>
<feature type="domain" description="HD Cas3-type" evidence="13">
    <location>
        <begin position="14"/>
        <end position="211"/>
    </location>
</feature>
<dbReference type="PANTHER" id="PTHR47959">
    <property type="entry name" value="ATP-DEPENDENT RNA HELICASE RHLE-RELATED"/>
    <property type="match status" value="1"/>
</dbReference>